<dbReference type="OrthoDB" id="6159439at2759"/>
<evidence type="ECO:0000256" key="7">
    <source>
        <dbReference type="ARBA" id="ARBA00023242"/>
    </source>
</evidence>
<evidence type="ECO:0000256" key="5">
    <source>
        <dbReference type="ARBA" id="ARBA00023125"/>
    </source>
</evidence>
<dbReference type="FunFam" id="1.10.10.60:FF:000138">
    <property type="entry name" value="Homeobox protein prophet of Pit-1"/>
    <property type="match status" value="1"/>
</dbReference>
<feature type="DNA-binding region" description="Homeobox" evidence="9">
    <location>
        <begin position="75"/>
        <end position="134"/>
    </location>
</feature>
<gene>
    <name evidence="13" type="primary">ALX1</name>
    <name evidence="13" type="ORF">BLAG_LOCUS18715</name>
</gene>
<feature type="region of interest" description="Disordered" evidence="11">
    <location>
        <begin position="27"/>
        <end position="78"/>
    </location>
</feature>
<evidence type="ECO:0000256" key="4">
    <source>
        <dbReference type="ARBA" id="ARBA00019432"/>
    </source>
</evidence>
<dbReference type="GO" id="GO:0000981">
    <property type="term" value="F:DNA-binding transcription factor activity, RNA polymerase II-specific"/>
    <property type="evidence" value="ECO:0007669"/>
    <property type="project" value="InterPro"/>
</dbReference>
<comment type="similarity">
    <text evidence="3">Belongs to the paired homeobox family.</text>
</comment>
<dbReference type="PANTHER" id="PTHR24329">
    <property type="entry name" value="HOMEOBOX PROTEIN ARISTALESS"/>
    <property type="match status" value="1"/>
</dbReference>
<keyword evidence="14" id="KW-1185">Reference proteome</keyword>
<dbReference type="PROSITE" id="PS50071">
    <property type="entry name" value="HOMEOBOX_2"/>
    <property type="match status" value="1"/>
</dbReference>
<evidence type="ECO:0000313" key="14">
    <source>
        <dbReference type="Proteomes" id="UP000838412"/>
    </source>
</evidence>
<dbReference type="SUPFAM" id="SSF46689">
    <property type="entry name" value="Homeodomain-like"/>
    <property type="match status" value="1"/>
</dbReference>
<keyword evidence="7 9" id="KW-0539">Nucleus</keyword>
<dbReference type="CDD" id="cd00086">
    <property type="entry name" value="homeodomain"/>
    <property type="match status" value="1"/>
</dbReference>
<organism evidence="13 14">
    <name type="scientific">Branchiostoma lanceolatum</name>
    <name type="common">Common lancelet</name>
    <name type="synonym">Amphioxus lanceolatum</name>
    <dbReference type="NCBI Taxonomy" id="7740"/>
    <lineage>
        <taxon>Eukaryota</taxon>
        <taxon>Metazoa</taxon>
        <taxon>Chordata</taxon>
        <taxon>Cephalochordata</taxon>
        <taxon>Leptocardii</taxon>
        <taxon>Amphioxiformes</taxon>
        <taxon>Branchiostomatidae</taxon>
        <taxon>Branchiostoma</taxon>
    </lineage>
</organism>
<accession>A0A8K0EV05</accession>
<dbReference type="GO" id="GO:0005634">
    <property type="term" value="C:nucleus"/>
    <property type="evidence" value="ECO:0007669"/>
    <property type="project" value="UniProtKB-SubCell"/>
</dbReference>
<evidence type="ECO:0000313" key="13">
    <source>
        <dbReference type="EMBL" id="CAH1264298.1"/>
    </source>
</evidence>
<evidence type="ECO:0000259" key="12">
    <source>
        <dbReference type="PROSITE" id="PS50071"/>
    </source>
</evidence>
<comment type="subcellular location">
    <subcellularLocation>
        <location evidence="2 9 10">Nucleus</location>
    </subcellularLocation>
</comment>
<dbReference type="InterPro" id="IPR017970">
    <property type="entry name" value="Homeobox_CS"/>
</dbReference>
<dbReference type="GO" id="GO:0000977">
    <property type="term" value="F:RNA polymerase II transcription regulatory region sequence-specific DNA binding"/>
    <property type="evidence" value="ECO:0007669"/>
    <property type="project" value="TreeGrafter"/>
</dbReference>
<evidence type="ECO:0000256" key="11">
    <source>
        <dbReference type="SAM" id="MobiDB-lite"/>
    </source>
</evidence>
<dbReference type="Pfam" id="PF00046">
    <property type="entry name" value="Homeodomain"/>
    <property type="match status" value="1"/>
</dbReference>
<dbReference type="InterPro" id="IPR001356">
    <property type="entry name" value="HD"/>
</dbReference>
<evidence type="ECO:0000256" key="9">
    <source>
        <dbReference type="PROSITE-ProRule" id="PRU00108"/>
    </source>
</evidence>
<reference evidence="13" key="1">
    <citation type="submission" date="2022-01" db="EMBL/GenBank/DDBJ databases">
        <authorList>
            <person name="Braso-Vives M."/>
        </authorList>
    </citation>
    <scope>NUCLEOTIDE SEQUENCE</scope>
</reference>
<evidence type="ECO:0000256" key="6">
    <source>
        <dbReference type="ARBA" id="ARBA00023155"/>
    </source>
</evidence>
<dbReference type="InterPro" id="IPR009057">
    <property type="entry name" value="Homeodomain-like_sf"/>
</dbReference>
<feature type="compositionally biased region" description="Pro residues" evidence="11">
    <location>
        <begin position="64"/>
        <end position="73"/>
    </location>
</feature>
<evidence type="ECO:0000256" key="2">
    <source>
        <dbReference type="ARBA" id="ARBA00004123"/>
    </source>
</evidence>
<dbReference type="Gene3D" id="1.10.10.60">
    <property type="entry name" value="Homeodomain-like"/>
    <property type="match status" value="1"/>
</dbReference>
<dbReference type="SMART" id="SM00389">
    <property type="entry name" value="HOX"/>
    <property type="match status" value="1"/>
</dbReference>
<evidence type="ECO:0000256" key="3">
    <source>
        <dbReference type="ARBA" id="ARBA00005733"/>
    </source>
</evidence>
<sequence>MADDRLTDDRSEKRKCDEFSSLYLERTPAVRPLGASAESPDGAFKKPKPSEGAGLGGRDAATTPPNPAIPPTPARRRHRTTFTQEQLAQLEEAFSKSHYPDIYVREELARATKLNEARIQVWFQNRRAKYRKQEKQLSKALSPVLPPMASCNNMMRGIYQPAAGHNSAVRPGSYQYQHMSNTINPASSCARYPQMQMASSAYAPPPMAQFSMPPTTNMGMRVEQHDDDWYNKSLTAALRMNPSHHPNLSAPVLQYQTSPERFLSTHRSSLFA</sequence>
<dbReference type="Proteomes" id="UP000838412">
    <property type="component" value="Chromosome 4"/>
</dbReference>
<dbReference type="PROSITE" id="PS00027">
    <property type="entry name" value="HOMEOBOX_1"/>
    <property type="match status" value="1"/>
</dbReference>
<dbReference type="EMBL" id="OV696689">
    <property type="protein sequence ID" value="CAH1264298.1"/>
    <property type="molecule type" value="Genomic_DNA"/>
</dbReference>
<keyword evidence="5 9" id="KW-0238">DNA-binding</keyword>
<proteinExistence type="inferred from homology"/>
<protein>
    <recommendedName>
        <fullName evidence="4">Homeobox protein prophet of Pit-1</fullName>
    </recommendedName>
    <alternativeName>
        <fullName evidence="8">Pituitary-specific homeodomain factor</fullName>
    </alternativeName>
</protein>
<dbReference type="GO" id="GO:0007399">
    <property type="term" value="P:nervous system development"/>
    <property type="evidence" value="ECO:0007669"/>
    <property type="project" value="UniProtKB-ARBA"/>
</dbReference>
<dbReference type="InterPro" id="IPR050649">
    <property type="entry name" value="Paired_Homeobox_TFs"/>
</dbReference>
<comment type="function">
    <text evidence="1">Possibly involved in the ontogenesis of pituitary gonadotropes, as well as somatotropes, lactotropes and caudomedial thyrotropes.</text>
</comment>
<feature type="domain" description="Homeobox" evidence="12">
    <location>
        <begin position="73"/>
        <end position="133"/>
    </location>
</feature>
<name>A0A8K0EV05_BRALA</name>
<dbReference type="AlphaFoldDB" id="A0A8K0EV05"/>
<evidence type="ECO:0000256" key="8">
    <source>
        <dbReference type="ARBA" id="ARBA00030888"/>
    </source>
</evidence>
<keyword evidence="6 9" id="KW-0371">Homeobox</keyword>
<evidence type="ECO:0000256" key="10">
    <source>
        <dbReference type="RuleBase" id="RU000682"/>
    </source>
</evidence>
<dbReference type="OMA" id="STEDEWY"/>
<evidence type="ECO:0000256" key="1">
    <source>
        <dbReference type="ARBA" id="ARBA00002030"/>
    </source>
</evidence>
<dbReference type="PANTHER" id="PTHR24329:SF520">
    <property type="entry name" value="ALX HOMEOBOX PROTEIN 1-LIKE PROTEIN"/>
    <property type="match status" value="1"/>
</dbReference>